<evidence type="ECO:0008006" key="2">
    <source>
        <dbReference type="Google" id="ProtNLM"/>
    </source>
</evidence>
<gene>
    <name evidence="1" type="ORF">ASZ90_008400</name>
</gene>
<organism evidence="1">
    <name type="scientific">hydrocarbon metagenome</name>
    <dbReference type="NCBI Taxonomy" id="938273"/>
    <lineage>
        <taxon>unclassified sequences</taxon>
        <taxon>metagenomes</taxon>
        <taxon>ecological metagenomes</taxon>
    </lineage>
</organism>
<dbReference type="AlphaFoldDB" id="A0A0W8FLZ5"/>
<dbReference type="PROSITE" id="PS51257">
    <property type="entry name" value="PROKAR_LIPOPROTEIN"/>
    <property type="match status" value="1"/>
</dbReference>
<accession>A0A0W8FLZ5</accession>
<proteinExistence type="predicted"/>
<dbReference type="EMBL" id="LNQE01001017">
    <property type="protein sequence ID" value="KUG21828.1"/>
    <property type="molecule type" value="Genomic_DNA"/>
</dbReference>
<protein>
    <recommendedName>
        <fullName evidence="2">Lipoprotein</fullName>
    </recommendedName>
</protein>
<name>A0A0W8FLZ5_9ZZZZ</name>
<evidence type="ECO:0000313" key="1">
    <source>
        <dbReference type="EMBL" id="KUG21828.1"/>
    </source>
</evidence>
<reference evidence="1" key="1">
    <citation type="journal article" date="2015" name="Proc. Natl. Acad. Sci. U.S.A.">
        <title>Networks of energetic and metabolic interactions define dynamics in microbial communities.</title>
        <authorList>
            <person name="Embree M."/>
            <person name="Liu J.K."/>
            <person name="Al-Bassam M.M."/>
            <person name="Zengler K."/>
        </authorList>
    </citation>
    <scope>NUCLEOTIDE SEQUENCE</scope>
</reference>
<comment type="caution">
    <text evidence="1">The sequence shown here is derived from an EMBL/GenBank/DDBJ whole genome shotgun (WGS) entry which is preliminary data.</text>
</comment>
<sequence>MKKILFLSLLIVFFTTSFILLFGCNNQKSTKEQSSVSQKDLNEEYDIREKCGKQSEEWFKSYQQKYPGDKFTYKNHYNKKLNKCFIYTASFQSGGYQTLHFTDVNENKEYGKCVGIIGEEEDFSCKFLDKDVKSKKDWEKLVTPYMEE</sequence>